<protein>
    <submittedName>
        <fullName evidence="1">Uncharacterized protein</fullName>
    </submittedName>
</protein>
<keyword evidence="2" id="KW-1185">Reference proteome</keyword>
<name>A0ACC1HRP7_9FUNG</name>
<gene>
    <name evidence="1" type="ORF">EV182_004045</name>
</gene>
<proteinExistence type="predicted"/>
<evidence type="ECO:0000313" key="1">
    <source>
        <dbReference type="EMBL" id="KAJ1678438.1"/>
    </source>
</evidence>
<comment type="caution">
    <text evidence="1">The sequence shown here is derived from an EMBL/GenBank/DDBJ whole genome shotgun (WGS) entry which is preliminary data.</text>
</comment>
<dbReference type="EMBL" id="JAMZIH010001165">
    <property type="protein sequence ID" value="KAJ1678438.1"/>
    <property type="molecule type" value="Genomic_DNA"/>
</dbReference>
<accession>A0ACC1HRP7</accession>
<organism evidence="1 2">
    <name type="scientific">Spiromyces aspiralis</name>
    <dbReference type="NCBI Taxonomy" id="68401"/>
    <lineage>
        <taxon>Eukaryota</taxon>
        <taxon>Fungi</taxon>
        <taxon>Fungi incertae sedis</taxon>
        <taxon>Zoopagomycota</taxon>
        <taxon>Kickxellomycotina</taxon>
        <taxon>Kickxellomycetes</taxon>
        <taxon>Kickxellales</taxon>
        <taxon>Kickxellaceae</taxon>
        <taxon>Spiromyces</taxon>
    </lineage>
</organism>
<sequence length="91" mass="10251">MESQIKRVKVLLLDKKYPFVTVHALGAAIGHAIILATQVRERIHDHEVVLETDISTTTVHDDVVPSNEEQDIWTNSRKTPTIAIKISLRAK</sequence>
<dbReference type="Proteomes" id="UP001145114">
    <property type="component" value="Unassembled WGS sequence"/>
</dbReference>
<evidence type="ECO:0000313" key="2">
    <source>
        <dbReference type="Proteomes" id="UP001145114"/>
    </source>
</evidence>
<reference evidence="1" key="1">
    <citation type="submission" date="2022-06" db="EMBL/GenBank/DDBJ databases">
        <title>Phylogenomic reconstructions and comparative analyses of Kickxellomycotina fungi.</title>
        <authorList>
            <person name="Reynolds N.K."/>
            <person name="Stajich J.E."/>
            <person name="Barry K."/>
            <person name="Grigoriev I.V."/>
            <person name="Crous P."/>
            <person name="Smith M.E."/>
        </authorList>
    </citation>
    <scope>NUCLEOTIDE SEQUENCE</scope>
    <source>
        <strain evidence="1">RSA 2271</strain>
    </source>
</reference>